<evidence type="ECO:0000313" key="2">
    <source>
        <dbReference type="Proteomes" id="UP001457282"/>
    </source>
</evidence>
<keyword evidence="2" id="KW-1185">Reference proteome</keyword>
<dbReference type="AlphaFoldDB" id="A0AAW1WQF2"/>
<comment type="caution">
    <text evidence="1">The sequence shown here is derived from an EMBL/GenBank/DDBJ whole genome shotgun (WGS) entry which is preliminary data.</text>
</comment>
<sequence>MSQKDVEKVLIRVKLCASKPQQPCPRKLVEVNYLLAEGFDTVVVGDWNRHGGDTRWLQPHRHLDDPIPTLQQYKYVHNTILVCASGILSSFHEHADVTVKSKISICEETNSNQGI</sequence>
<evidence type="ECO:0000313" key="1">
    <source>
        <dbReference type="EMBL" id="KAK9926990.1"/>
    </source>
</evidence>
<dbReference type="EMBL" id="JBEDUW010000005">
    <property type="protein sequence ID" value="KAK9926990.1"/>
    <property type="molecule type" value="Genomic_DNA"/>
</dbReference>
<name>A0AAW1WQF2_RUBAR</name>
<proteinExistence type="predicted"/>
<accession>A0AAW1WQF2</accession>
<gene>
    <name evidence="1" type="ORF">M0R45_024196</name>
</gene>
<reference evidence="1 2" key="1">
    <citation type="journal article" date="2023" name="G3 (Bethesda)">
        <title>A chromosome-length genome assembly and annotation of blackberry (Rubus argutus, cv. 'Hillquist').</title>
        <authorList>
            <person name="Bruna T."/>
            <person name="Aryal R."/>
            <person name="Dudchenko O."/>
            <person name="Sargent D.J."/>
            <person name="Mead D."/>
            <person name="Buti M."/>
            <person name="Cavallini A."/>
            <person name="Hytonen T."/>
            <person name="Andres J."/>
            <person name="Pham M."/>
            <person name="Weisz D."/>
            <person name="Mascagni F."/>
            <person name="Usai G."/>
            <person name="Natali L."/>
            <person name="Bassil N."/>
            <person name="Fernandez G.E."/>
            <person name="Lomsadze A."/>
            <person name="Armour M."/>
            <person name="Olukolu B."/>
            <person name="Poorten T."/>
            <person name="Britton C."/>
            <person name="Davik J."/>
            <person name="Ashrafi H."/>
            <person name="Aiden E.L."/>
            <person name="Borodovsky M."/>
            <person name="Worthington M."/>
        </authorList>
    </citation>
    <scope>NUCLEOTIDE SEQUENCE [LARGE SCALE GENOMIC DNA]</scope>
    <source>
        <strain evidence="1">PI 553951</strain>
    </source>
</reference>
<protein>
    <recommendedName>
        <fullName evidence="3">Endonuclease/exonuclease/phosphatase domain-containing protein</fullName>
    </recommendedName>
</protein>
<organism evidence="1 2">
    <name type="scientific">Rubus argutus</name>
    <name type="common">Southern blackberry</name>
    <dbReference type="NCBI Taxonomy" id="59490"/>
    <lineage>
        <taxon>Eukaryota</taxon>
        <taxon>Viridiplantae</taxon>
        <taxon>Streptophyta</taxon>
        <taxon>Embryophyta</taxon>
        <taxon>Tracheophyta</taxon>
        <taxon>Spermatophyta</taxon>
        <taxon>Magnoliopsida</taxon>
        <taxon>eudicotyledons</taxon>
        <taxon>Gunneridae</taxon>
        <taxon>Pentapetalae</taxon>
        <taxon>rosids</taxon>
        <taxon>fabids</taxon>
        <taxon>Rosales</taxon>
        <taxon>Rosaceae</taxon>
        <taxon>Rosoideae</taxon>
        <taxon>Rosoideae incertae sedis</taxon>
        <taxon>Rubus</taxon>
    </lineage>
</organism>
<dbReference type="Proteomes" id="UP001457282">
    <property type="component" value="Unassembled WGS sequence"/>
</dbReference>
<evidence type="ECO:0008006" key="3">
    <source>
        <dbReference type="Google" id="ProtNLM"/>
    </source>
</evidence>